<dbReference type="Proteomes" id="UP000699462">
    <property type="component" value="Unassembled WGS sequence"/>
</dbReference>
<sequence length="128" mass="14385">MFINDVRLCVRNLPLTVSAEDLRRVCLDFLGVGNKRCLTEAIQAKRNIDGTRLQVPSKLVSVCPTNESAQQPIIKRLRKGSASVGTCMLPKRLSIKKRHRARSSSTHVGASKPKKHLSRKQIRARKKM</sequence>
<keyword evidence="3" id="KW-1185">Reference proteome</keyword>
<feature type="compositionally biased region" description="Basic residues" evidence="1">
    <location>
        <begin position="112"/>
        <end position="128"/>
    </location>
</feature>
<gene>
    <name evidence="2" type="ORF">P879_07863</name>
</gene>
<feature type="region of interest" description="Disordered" evidence="1">
    <location>
        <begin position="95"/>
        <end position="128"/>
    </location>
</feature>
<evidence type="ECO:0000256" key="1">
    <source>
        <dbReference type="SAM" id="MobiDB-lite"/>
    </source>
</evidence>
<dbReference type="EMBL" id="JTDF01005077">
    <property type="protein sequence ID" value="KAF8566454.1"/>
    <property type="molecule type" value="Genomic_DNA"/>
</dbReference>
<reference evidence="2 3" key="1">
    <citation type="submission" date="2019-07" db="EMBL/GenBank/DDBJ databases">
        <title>Annotation for the trematode Paragonimus westermani.</title>
        <authorList>
            <person name="Choi Y.-J."/>
        </authorList>
    </citation>
    <scope>NUCLEOTIDE SEQUENCE [LARGE SCALE GENOMIC DNA]</scope>
    <source>
        <strain evidence="2">180907_Pwestermani</strain>
    </source>
</reference>
<comment type="caution">
    <text evidence="2">The sequence shown here is derived from an EMBL/GenBank/DDBJ whole genome shotgun (WGS) entry which is preliminary data.</text>
</comment>
<dbReference type="AlphaFoldDB" id="A0A8T0DHN4"/>
<evidence type="ECO:0000313" key="2">
    <source>
        <dbReference type="EMBL" id="KAF8566454.1"/>
    </source>
</evidence>
<evidence type="ECO:0000313" key="3">
    <source>
        <dbReference type="Proteomes" id="UP000699462"/>
    </source>
</evidence>
<organism evidence="2 3">
    <name type="scientific">Paragonimus westermani</name>
    <dbReference type="NCBI Taxonomy" id="34504"/>
    <lineage>
        <taxon>Eukaryota</taxon>
        <taxon>Metazoa</taxon>
        <taxon>Spiralia</taxon>
        <taxon>Lophotrochozoa</taxon>
        <taxon>Platyhelminthes</taxon>
        <taxon>Trematoda</taxon>
        <taxon>Digenea</taxon>
        <taxon>Plagiorchiida</taxon>
        <taxon>Troglotremata</taxon>
        <taxon>Troglotrematidae</taxon>
        <taxon>Paragonimus</taxon>
    </lineage>
</organism>
<name>A0A8T0DHN4_9TREM</name>
<dbReference type="OrthoDB" id="3945418at2759"/>
<protein>
    <submittedName>
        <fullName evidence="2">Uncharacterized protein</fullName>
    </submittedName>
</protein>
<accession>A0A8T0DHN4</accession>
<proteinExistence type="predicted"/>